<keyword evidence="2" id="KW-0238">DNA-binding</keyword>
<dbReference type="SMART" id="SM00342">
    <property type="entry name" value="HTH_ARAC"/>
    <property type="match status" value="1"/>
</dbReference>
<dbReference type="InterPro" id="IPR020449">
    <property type="entry name" value="Tscrpt_reg_AraC-type_HTH"/>
</dbReference>
<dbReference type="PATRIC" id="fig|396268.3.peg.6"/>
<dbReference type="Gene3D" id="2.60.120.10">
    <property type="entry name" value="Jelly Rolls"/>
    <property type="match status" value="1"/>
</dbReference>
<dbReference type="STRING" id="396268.IV45_GL000005"/>
<dbReference type="SUPFAM" id="SSF51215">
    <property type="entry name" value="Regulatory protein AraC"/>
    <property type="match status" value="1"/>
</dbReference>
<gene>
    <name evidence="5" type="ORF">IV45_GL000005</name>
</gene>
<dbReference type="InterPro" id="IPR009057">
    <property type="entry name" value="Homeodomain-like_sf"/>
</dbReference>
<proteinExistence type="predicted"/>
<dbReference type="GO" id="GO:0003700">
    <property type="term" value="F:DNA-binding transcription factor activity"/>
    <property type="evidence" value="ECO:0007669"/>
    <property type="project" value="InterPro"/>
</dbReference>
<dbReference type="Pfam" id="PF02311">
    <property type="entry name" value="AraC_binding"/>
    <property type="match status" value="1"/>
</dbReference>
<dbReference type="PANTHER" id="PTHR43280:SF32">
    <property type="entry name" value="TRANSCRIPTIONAL REGULATORY PROTEIN"/>
    <property type="match status" value="1"/>
</dbReference>
<evidence type="ECO:0000313" key="6">
    <source>
        <dbReference type="Proteomes" id="UP000050934"/>
    </source>
</evidence>
<organism evidence="5 6">
    <name type="scientific">Limosilactobacillus secaliphilus</name>
    <dbReference type="NCBI Taxonomy" id="396268"/>
    <lineage>
        <taxon>Bacteria</taxon>
        <taxon>Bacillati</taxon>
        <taxon>Bacillota</taxon>
        <taxon>Bacilli</taxon>
        <taxon>Lactobacillales</taxon>
        <taxon>Lactobacillaceae</taxon>
        <taxon>Limosilactobacillus</taxon>
    </lineage>
</organism>
<dbReference type="SUPFAM" id="SSF46689">
    <property type="entry name" value="Homeodomain-like"/>
    <property type="match status" value="1"/>
</dbReference>
<evidence type="ECO:0000256" key="2">
    <source>
        <dbReference type="ARBA" id="ARBA00023125"/>
    </source>
</evidence>
<dbReference type="RefSeq" id="WP_057740187.1">
    <property type="nucleotide sequence ID" value="NZ_JQBW01000006.1"/>
</dbReference>
<evidence type="ECO:0000259" key="4">
    <source>
        <dbReference type="PROSITE" id="PS01124"/>
    </source>
</evidence>
<dbReference type="OrthoDB" id="1975977at2"/>
<accession>A0A0R2IBT1</accession>
<dbReference type="PROSITE" id="PS01124">
    <property type="entry name" value="HTH_ARAC_FAMILY_2"/>
    <property type="match status" value="1"/>
</dbReference>
<evidence type="ECO:0000256" key="1">
    <source>
        <dbReference type="ARBA" id="ARBA00023015"/>
    </source>
</evidence>
<comment type="caution">
    <text evidence="5">The sequence shown here is derived from an EMBL/GenBank/DDBJ whole genome shotgun (WGS) entry which is preliminary data.</text>
</comment>
<sequence length="291" mass="33166">MSQEDLYRNAVHYPMFDWQVSLFGAHSQRVSDDWSCPVDSHQAFETIAVLNGQEQVTVEKHSYLLKMGDIILIKPGQLHSVKSAGDLEYFNFHFILDSPLFNVALANSQQFIFKHDSLFATTAWPIFRQLMQLNHQPDLFDSQLRAQIFLCRFLLLLNDFTATQAKDDGKTSRAHPLAIKFYKAIKSIFNERLYHSDQSGISSSTIIEKALADTNISHSYANHIFREAFGISPRHFLSSLMEEAAKELLTLPGNTTTSVAQDLGYTNPANFSRQFKKWTGMSPSAYQQHIH</sequence>
<dbReference type="Pfam" id="PF12833">
    <property type="entry name" value="HTH_18"/>
    <property type="match status" value="1"/>
</dbReference>
<keyword evidence="1" id="KW-0805">Transcription regulation</keyword>
<dbReference type="EMBL" id="JQBW01000006">
    <property type="protein sequence ID" value="KRN58973.1"/>
    <property type="molecule type" value="Genomic_DNA"/>
</dbReference>
<dbReference type="InterPro" id="IPR014710">
    <property type="entry name" value="RmlC-like_jellyroll"/>
</dbReference>
<evidence type="ECO:0000313" key="5">
    <source>
        <dbReference type="EMBL" id="KRN58973.1"/>
    </source>
</evidence>
<dbReference type="GO" id="GO:0043565">
    <property type="term" value="F:sequence-specific DNA binding"/>
    <property type="evidence" value="ECO:0007669"/>
    <property type="project" value="InterPro"/>
</dbReference>
<reference evidence="5 6" key="1">
    <citation type="journal article" date="2015" name="Genome Announc.">
        <title>Expanding the biotechnology potential of lactobacilli through comparative genomics of 213 strains and associated genera.</title>
        <authorList>
            <person name="Sun Z."/>
            <person name="Harris H.M."/>
            <person name="McCann A."/>
            <person name="Guo C."/>
            <person name="Argimon S."/>
            <person name="Zhang W."/>
            <person name="Yang X."/>
            <person name="Jeffery I.B."/>
            <person name="Cooney J.C."/>
            <person name="Kagawa T.F."/>
            <person name="Liu W."/>
            <person name="Song Y."/>
            <person name="Salvetti E."/>
            <person name="Wrobel A."/>
            <person name="Rasinkangas P."/>
            <person name="Parkhill J."/>
            <person name="Rea M.C."/>
            <person name="O'Sullivan O."/>
            <person name="Ritari J."/>
            <person name="Douillard F.P."/>
            <person name="Paul Ross R."/>
            <person name="Yang R."/>
            <person name="Briner A.E."/>
            <person name="Felis G.E."/>
            <person name="de Vos W.M."/>
            <person name="Barrangou R."/>
            <person name="Klaenhammer T.R."/>
            <person name="Caufield P.W."/>
            <person name="Cui Y."/>
            <person name="Zhang H."/>
            <person name="O'Toole P.W."/>
        </authorList>
    </citation>
    <scope>NUCLEOTIDE SEQUENCE [LARGE SCALE GENOMIC DNA]</scope>
    <source>
        <strain evidence="5 6">DSM 17896</strain>
    </source>
</reference>
<dbReference type="AlphaFoldDB" id="A0A0R2IBT1"/>
<feature type="domain" description="HTH araC/xylS-type" evidence="4">
    <location>
        <begin position="191"/>
        <end position="289"/>
    </location>
</feature>
<protein>
    <submittedName>
        <fullName evidence="5">Transcriptional regulator, AraC family</fullName>
    </submittedName>
</protein>
<dbReference type="Proteomes" id="UP000050934">
    <property type="component" value="Unassembled WGS sequence"/>
</dbReference>
<keyword evidence="6" id="KW-1185">Reference proteome</keyword>
<dbReference type="InterPro" id="IPR018060">
    <property type="entry name" value="HTH_AraC"/>
</dbReference>
<dbReference type="PRINTS" id="PR00032">
    <property type="entry name" value="HTHARAC"/>
</dbReference>
<dbReference type="InterPro" id="IPR037923">
    <property type="entry name" value="HTH-like"/>
</dbReference>
<dbReference type="Gene3D" id="1.10.10.60">
    <property type="entry name" value="Homeodomain-like"/>
    <property type="match status" value="1"/>
</dbReference>
<keyword evidence="3" id="KW-0804">Transcription</keyword>
<evidence type="ECO:0000256" key="3">
    <source>
        <dbReference type="ARBA" id="ARBA00023163"/>
    </source>
</evidence>
<dbReference type="InterPro" id="IPR003313">
    <property type="entry name" value="AraC-bd"/>
</dbReference>
<name>A0A0R2IBT1_9LACO</name>
<dbReference type="PANTHER" id="PTHR43280">
    <property type="entry name" value="ARAC-FAMILY TRANSCRIPTIONAL REGULATOR"/>
    <property type="match status" value="1"/>
</dbReference>